<dbReference type="InterPro" id="IPR027417">
    <property type="entry name" value="P-loop_NTPase"/>
</dbReference>
<name>A0A974P7K3_9BACL</name>
<dbReference type="Proteomes" id="UP000595841">
    <property type="component" value="Chromosome"/>
</dbReference>
<dbReference type="PANTHER" id="PTHR30121:SF11">
    <property type="entry name" value="AAA+ ATPASE DOMAIN-CONTAINING PROTEIN"/>
    <property type="match status" value="1"/>
</dbReference>
<dbReference type="Gene3D" id="3.40.50.300">
    <property type="entry name" value="P-loop containing nucleotide triphosphate hydrolases"/>
    <property type="match status" value="2"/>
</dbReference>
<reference evidence="4 5" key="1">
    <citation type="submission" date="2021-01" db="EMBL/GenBank/DDBJ databases">
        <title>Whole genome sequence of Paenibacillus sonchi LMG 24727 for comparative genomics.</title>
        <authorList>
            <person name="Lee G."/>
            <person name="Kim M.-J."/>
            <person name="Lim K."/>
            <person name="Shin J.-H."/>
        </authorList>
    </citation>
    <scope>NUCLEOTIDE SEQUENCE [LARGE SCALE GENOMIC DNA]</scope>
    <source>
        <strain evidence="4 5">LMG 24727</strain>
    </source>
</reference>
<feature type="coiled-coil region" evidence="1">
    <location>
        <begin position="126"/>
        <end position="153"/>
    </location>
</feature>
<feature type="region of interest" description="Disordered" evidence="2">
    <location>
        <begin position="630"/>
        <end position="653"/>
    </location>
</feature>
<dbReference type="InterPro" id="IPR002789">
    <property type="entry name" value="HerA_central"/>
</dbReference>
<sequence>MFKHRRSTPKEVVQPASYEGKAQGVDFAAPSIMNEVIPGQVVGSGTKATDYAVEVGGTMIPSRFYRSFFAEIASGNTWSGMLDSLLIGEYGNGDVDVAIHIMPSSNDRELNEIGRRIAGLYSDLVEEKDVRKIDSMRDEIADLKDRQKRIRLNIEKSFRVCIQVIASSTEWKSVMQLCRLLVQRFAGKSIFLRAADGQQLAALKSVLPTCSPEIMKEHFLSLESSNVADLFPFIGGGLSHRSGIIIGKDRLGRPVWLDNWHPELTNYHMCIIGRSGAGKTYAVMLVIHRSAHIGRRVGIIDWKGEYGDFLSMIGCPSMELHEKSKHRINPYDVDITELADGYRYIDLEEASNSVQALAFKMISVYDRTALTGEVKVFIGHAIREQYQEAGISHEVESLFEDTPTQGEQGQFRVGRQRKVMPELVGLYQRMAASSQEAVRKAADMLKPFTRLGNMPSYAIFDEPSTVELKHAPVFGFAINRLDPEIMRPIGLFVAERWMMECWAKKFPEIQKQLVIEESQNIFLDEDFGAIWAESAYREGRATNTGVVSVTQGLEVYTRSQAGMAAIKNSPVKLIGIQETLDIDAVRGKLALTEGEADYLVYQARKGDLVVKVDNQSTIVHVDASPLENMMFTSDPNDPAYQERKRRMREAAVG</sequence>
<accession>A0A974P7K3</accession>
<dbReference type="InterPro" id="IPR051162">
    <property type="entry name" value="T4SS_component"/>
</dbReference>
<organism evidence="4 5">
    <name type="scientific">Paenibacillus sonchi</name>
    <dbReference type="NCBI Taxonomy" id="373687"/>
    <lineage>
        <taxon>Bacteria</taxon>
        <taxon>Bacillati</taxon>
        <taxon>Bacillota</taxon>
        <taxon>Bacilli</taxon>
        <taxon>Bacillales</taxon>
        <taxon>Paenibacillaceae</taxon>
        <taxon>Paenibacillus</taxon>
        <taxon>Paenibacillus sonchi group</taxon>
    </lineage>
</organism>
<feature type="domain" description="Helicase HerA central" evidence="3">
    <location>
        <begin position="263"/>
        <end position="403"/>
    </location>
</feature>
<proteinExistence type="predicted"/>
<dbReference type="Pfam" id="PF01935">
    <property type="entry name" value="DUF87"/>
    <property type="match status" value="1"/>
</dbReference>
<dbReference type="PANTHER" id="PTHR30121">
    <property type="entry name" value="UNCHARACTERIZED PROTEIN YJGR-RELATED"/>
    <property type="match status" value="1"/>
</dbReference>
<evidence type="ECO:0000259" key="3">
    <source>
        <dbReference type="Pfam" id="PF01935"/>
    </source>
</evidence>
<dbReference type="RefSeq" id="WP_039834665.1">
    <property type="nucleotide sequence ID" value="NZ_CP068595.1"/>
</dbReference>
<evidence type="ECO:0000313" key="5">
    <source>
        <dbReference type="Proteomes" id="UP000595841"/>
    </source>
</evidence>
<gene>
    <name evidence="4" type="ORF">JI735_19220</name>
</gene>
<dbReference type="SUPFAM" id="SSF52540">
    <property type="entry name" value="P-loop containing nucleoside triphosphate hydrolases"/>
    <property type="match status" value="1"/>
</dbReference>
<keyword evidence="5" id="KW-1185">Reference proteome</keyword>
<dbReference type="KEGG" id="pson:JI735_19220"/>
<evidence type="ECO:0000256" key="2">
    <source>
        <dbReference type="SAM" id="MobiDB-lite"/>
    </source>
</evidence>
<protein>
    <submittedName>
        <fullName evidence="4">DUF87 domain-containing protein</fullName>
    </submittedName>
</protein>
<evidence type="ECO:0000256" key="1">
    <source>
        <dbReference type="SAM" id="Coils"/>
    </source>
</evidence>
<dbReference type="AlphaFoldDB" id="A0A974P7K3"/>
<dbReference type="EMBL" id="CP068595">
    <property type="protein sequence ID" value="QQZ58864.1"/>
    <property type="molecule type" value="Genomic_DNA"/>
</dbReference>
<evidence type="ECO:0000313" key="4">
    <source>
        <dbReference type="EMBL" id="QQZ58864.1"/>
    </source>
</evidence>
<keyword evidence="1" id="KW-0175">Coiled coil</keyword>